<sequence>MSRCMMNITHFLRHSLFVAIILFLLGVASPMESMNLEANKSSSNVVHIDVGLLLDSSWNTKVLLKSFIEMAHSDFYATHSMYSTRLSLRTLYSSNAIDAVSAVVELLNGQVKAILGPKSIVEAIFITELGEKSHVPIISFDNASYSHLHIQRPYLIRNAMANSFVAPIIALMKGFKWDKIAFVYEHGMVDTDIFPNLRDSFQTHGIHIITTHELSVYGSWAYAIIWALATGIEDIKNEDLSFVKANNSQNGGEISQLGISRVGHQLLKVINKTRIRGLNAKLSFSRDELATYQIFNLDGGQRIIGYWSPVKGISRELDSNDNLEYSTSVENLKTIIWPGETTNKPIGWILPKKGKKLRVAVPKKIGFTQFVKVERNNDTNEINVTGFCIDLFEEALKHLPFKVYPEYIPFMNSSGQSNGTYDDLLNQLQSKTVDAVVGDTTIMFNRSEYVDFTMPYSDPGSVMLVPIKDDNVKGMWVFIRPLNWDLWCTIAGACVFVGLAIHILERNGNLAPWKFGLFFWFPILILAFPERKIVENNWSRFVLVIWLFMAYIIMQGYTASLSAILTIEQLQPSRTNFSCIGYSGSSFVKDILTQSLKYEESQLRHYETMHDYASGLKNGCQNGGIDAIFNELPYIRLFMLTYGPKYMVVGRTYRTNGFGFAFPLGSPLVPYMSRAILNITESDMMQTLETSHFGTKYSSQDFNPQISPKAPGLNAYNFAGLFIITAFATIIALLCSESSFGKKYALKVKNYAKKRGSYFSSSQVIAIEDGDPVSRTDVSTNIGLPTHNHQDDANTHTLLYVEADGDSIIEEVELTIRHNRCLSL</sequence>
<dbReference type="EMBL" id="CM042010">
    <property type="protein sequence ID" value="KAI3782152.1"/>
    <property type="molecule type" value="Genomic_DNA"/>
</dbReference>
<comment type="caution">
    <text evidence="1">The sequence shown here is derived from an EMBL/GenBank/DDBJ whole genome shotgun (WGS) entry which is preliminary data.</text>
</comment>
<accession>A0ACB9GFA1</accession>
<reference evidence="2" key="1">
    <citation type="journal article" date="2022" name="Mol. Ecol. Resour.">
        <title>The genomes of chicory, endive, great burdock and yacon provide insights into Asteraceae palaeo-polyploidization history and plant inulin production.</title>
        <authorList>
            <person name="Fan W."/>
            <person name="Wang S."/>
            <person name="Wang H."/>
            <person name="Wang A."/>
            <person name="Jiang F."/>
            <person name="Liu H."/>
            <person name="Zhao H."/>
            <person name="Xu D."/>
            <person name="Zhang Y."/>
        </authorList>
    </citation>
    <scope>NUCLEOTIDE SEQUENCE [LARGE SCALE GENOMIC DNA]</scope>
    <source>
        <strain evidence="2">cv. Punajuju</strain>
    </source>
</reference>
<organism evidence="1 2">
    <name type="scientific">Cichorium intybus</name>
    <name type="common">Chicory</name>
    <dbReference type="NCBI Taxonomy" id="13427"/>
    <lineage>
        <taxon>Eukaryota</taxon>
        <taxon>Viridiplantae</taxon>
        <taxon>Streptophyta</taxon>
        <taxon>Embryophyta</taxon>
        <taxon>Tracheophyta</taxon>
        <taxon>Spermatophyta</taxon>
        <taxon>Magnoliopsida</taxon>
        <taxon>eudicotyledons</taxon>
        <taxon>Gunneridae</taxon>
        <taxon>Pentapetalae</taxon>
        <taxon>asterids</taxon>
        <taxon>campanulids</taxon>
        <taxon>Asterales</taxon>
        <taxon>Asteraceae</taxon>
        <taxon>Cichorioideae</taxon>
        <taxon>Cichorieae</taxon>
        <taxon>Cichoriinae</taxon>
        <taxon>Cichorium</taxon>
    </lineage>
</organism>
<dbReference type="Proteomes" id="UP001055811">
    <property type="component" value="Linkage Group LG02"/>
</dbReference>
<name>A0ACB9GFA1_CICIN</name>
<proteinExistence type="predicted"/>
<evidence type="ECO:0000313" key="1">
    <source>
        <dbReference type="EMBL" id="KAI3782152.1"/>
    </source>
</evidence>
<protein>
    <submittedName>
        <fullName evidence="1">Uncharacterized protein</fullName>
    </submittedName>
</protein>
<reference evidence="1 2" key="2">
    <citation type="journal article" date="2022" name="Mol. Ecol. Resour.">
        <title>The genomes of chicory, endive, great burdock and yacon provide insights into Asteraceae paleo-polyploidization history and plant inulin production.</title>
        <authorList>
            <person name="Fan W."/>
            <person name="Wang S."/>
            <person name="Wang H."/>
            <person name="Wang A."/>
            <person name="Jiang F."/>
            <person name="Liu H."/>
            <person name="Zhao H."/>
            <person name="Xu D."/>
            <person name="Zhang Y."/>
        </authorList>
    </citation>
    <scope>NUCLEOTIDE SEQUENCE [LARGE SCALE GENOMIC DNA]</scope>
    <source>
        <strain evidence="2">cv. Punajuju</strain>
        <tissue evidence="1">Leaves</tissue>
    </source>
</reference>
<gene>
    <name evidence="1" type="ORF">L2E82_12185</name>
</gene>
<keyword evidence="2" id="KW-1185">Reference proteome</keyword>
<evidence type="ECO:0000313" key="2">
    <source>
        <dbReference type="Proteomes" id="UP001055811"/>
    </source>
</evidence>